<dbReference type="AlphaFoldDB" id="A0A6S6R774"/>
<proteinExistence type="predicted"/>
<dbReference type="EMBL" id="AP023367">
    <property type="protein sequence ID" value="BCJ95857.1"/>
    <property type="molecule type" value="Genomic_DNA"/>
</dbReference>
<gene>
    <name evidence="1" type="ORF">acsn021_34260</name>
</gene>
<keyword evidence="2" id="KW-1185">Reference proteome</keyword>
<protein>
    <submittedName>
        <fullName evidence="1">Uncharacterized protein</fullName>
    </submittedName>
</protein>
<evidence type="ECO:0000313" key="1">
    <source>
        <dbReference type="EMBL" id="BCJ95857.1"/>
    </source>
</evidence>
<name>A0A6S6R774_9FIRM</name>
<accession>A0A6S6R774</accession>
<dbReference type="Proteomes" id="UP000515561">
    <property type="component" value="Chromosome"/>
</dbReference>
<dbReference type="RefSeq" id="WP_184093630.1">
    <property type="nucleotide sequence ID" value="NZ_AP023367.1"/>
</dbReference>
<evidence type="ECO:0000313" key="2">
    <source>
        <dbReference type="Proteomes" id="UP000515561"/>
    </source>
</evidence>
<sequence length="72" mass="8036">MQENDKLNANIKITTTTEDTLKNKTEDGKNMRAIHLESGTVYKPAKEPPSECNPDNGAWFEERSNPLSSKGN</sequence>
<reference evidence="1 2" key="1">
    <citation type="journal article" date="2016" name="Int. J. Syst. Evol. Microbiol.">
        <title>Descriptions of Anaerotaenia torta gen. nov., sp. nov. and Anaerocolumna cellulosilytica gen. nov., sp. nov. isolated from a methanogenic reactor of cattle waste.</title>
        <authorList>
            <person name="Uek A."/>
            <person name="Ohtaki Y."/>
            <person name="Kaku N."/>
            <person name="Ueki K."/>
        </authorList>
    </citation>
    <scope>NUCLEOTIDE SEQUENCE [LARGE SCALE GENOMIC DNA]</scope>
    <source>
        <strain evidence="1 2">SN021</strain>
    </source>
</reference>
<organism evidence="1 2">
    <name type="scientific">Anaerocolumna cellulosilytica</name>
    <dbReference type="NCBI Taxonomy" id="433286"/>
    <lineage>
        <taxon>Bacteria</taxon>
        <taxon>Bacillati</taxon>
        <taxon>Bacillota</taxon>
        <taxon>Clostridia</taxon>
        <taxon>Lachnospirales</taxon>
        <taxon>Lachnospiraceae</taxon>
        <taxon>Anaerocolumna</taxon>
    </lineage>
</organism>
<dbReference type="KEGG" id="acel:acsn021_34260"/>